<accession>A0A8X7C1V5</accession>
<sequence>MILKYEEKKYYIDSREAIKNMKPVVLTITTNSITKSLTVVLDTHSSQMQKSGVISQTFCAGDISSNTTVQDLFKDYENDPFKETKSTSEIF</sequence>
<organism evidence="1 2">
    <name type="scientific">Trichonephila inaurata madagascariensis</name>
    <dbReference type="NCBI Taxonomy" id="2747483"/>
    <lineage>
        <taxon>Eukaryota</taxon>
        <taxon>Metazoa</taxon>
        <taxon>Ecdysozoa</taxon>
        <taxon>Arthropoda</taxon>
        <taxon>Chelicerata</taxon>
        <taxon>Arachnida</taxon>
        <taxon>Araneae</taxon>
        <taxon>Araneomorphae</taxon>
        <taxon>Entelegynae</taxon>
        <taxon>Araneoidea</taxon>
        <taxon>Nephilidae</taxon>
        <taxon>Trichonephila</taxon>
        <taxon>Trichonephila inaurata</taxon>
    </lineage>
</organism>
<gene>
    <name evidence="1" type="primary">AGFG1_0</name>
    <name evidence="1" type="ORF">TNIN_240531</name>
</gene>
<keyword evidence="2" id="KW-1185">Reference proteome</keyword>
<dbReference type="AlphaFoldDB" id="A0A8X7C1V5"/>
<dbReference type="EMBL" id="BMAV01007714">
    <property type="protein sequence ID" value="GFY50777.1"/>
    <property type="molecule type" value="Genomic_DNA"/>
</dbReference>
<proteinExistence type="predicted"/>
<evidence type="ECO:0000313" key="1">
    <source>
        <dbReference type="EMBL" id="GFY50777.1"/>
    </source>
</evidence>
<protein>
    <submittedName>
        <fullName evidence="1">Arf-GAP domain and FG repeat-containing protein 1</fullName>
    </submittedName>
</protein>
<dbReference type="Proteomes" id="UP000886998">
    <property type="component" value="Unassembled WGS sequence"/>
</dbReference>
<reference evidence="1" key="1">
    <citation type="submission" date="2020-08" db="EMBL/GenBank/DDBJ databases">
        <title>Multicomponent nature underlies the extraordinary mechanical properties of spider dragline silk.</title>
        <authorList>
            <person name="Kono N."/>
            <person name="Nakamura H."/>
            <person name="Mori M."/>
            <person name="Yoshida Y."/>
            <person name="Ohtoshi R."/>
            <person name="Malay A.D."/>
            <person name="Moran D.A.P."/>
            <person name="Tomita M."/>
            <person name="Numata K."/>
            <person name="Arakawa K."/>
        </authorList>
    </citation>
    <scope>NUCLEOTIDE SEQUENCE</scope>
</reference>
<dbReference type="OrthoDB" id="6036at2759"/>
<comment type="caution">
    <text evidence="1">The sequence shown here is derived from an EMBL/GenBank/DDBJ whole genome shotgun (WGS) entry which is preliminary data.</text>
</comment>
<evidence type="ECO:0000313" key="2">
    <source>
        <dbReference type="Proteomes" id="UP000886998"/>
    </source>
</evidence>
<name>A0A8X7C1V5_9ARAC</name>